<dbReference type="AlphaFoldDB" id="A0A0F7IFB2"/>
<feature type="compositionally biased region" description="Pro residues" evidence="1">
    <location>
        <begin position="55"/>
        <end position="67"/>
    </location>
</feature>
<feature type="region of interest" description="Disordered" evidence="1">
    <location>
        <begin position="24"/>
        <end position="74"/>
    </location>
</feature>
<reference evidence="2 3" key="1">
    <citation type="submission" date="2015-04" db="EMBL/GenBank/DDBJ databases">
        <title>The complete genome sequence of the hyperthermophilic, obligate iron-reducing archaeon Geoglobus ahangari strain 234T.</title>
        <authorList>
            <person name="Manzella M.P."/>
            <person name="Holmes D.E."/>
            <person name="Rocheleau J.M."/>
            <person name="Chung A."/>
            <person name="Reguera G."/>
            <person name="Kashefi K."/>
        </authorList>
    </citation>
    <scope>NUCLEOTIDE SEQUENCE [LARGE SCALE GENOMIC DNA]</scope>
    <source>
        <strain evidence="2 3">234</strain>
    </source>
</reference>
<dbReference type="InParanoid" id="A0A0F7IFB2"/>
<dbReference type="Proteomes" id="UP000034723">
    <property type="component" value="Chromosome"/>
</dbReference>
<dbReference type="OrthoDB" id="147756at2157"/>
<protein>
    <submittedName>
        <fullName evidence="2">Uncharacterized protein</fullName>
    </submittedName>
</protein>
<evidence type="ECO:0000313" key="3">
    <source>
        <dbReference type="Proteomes" id="UP000034723"/>
    </source>
</evidence>
<dbReference type="Gene3D" id="3.90.10.10">
    <property type="entry name" value="Cytochrome C3"/>
    <property type="match status" value="1"/>
</dbReference>
<sequence length="196" mass="21034">MKRRMVILLSLLVLGALILGCAQEEKAKATPTPVKEETKEEKTPTPTPEKTSTPKPTPEKTPTPTPTATPSKTEASKSPVVECTVCHTKAAEYKPHINGGQYCANCHGSNPHTIHVGPGTINLDCSICHGPPDNIQIPKPIEEGRSVCENCHAYPDATKPSYGNLVNIHLPRGKYCTVCHGTDIPGLHKAADSFVE</sequence>
<keyword evidence="3" id="KW-1185">Reference proteome</keyword>
<evidence type="ECO:0000313" key="2">
    <source>
        <dbReference type="EMBL" id="AKG91460.1"/>
    </source>
</evidence>
<evidence type="ECO:0000256" key="1">
    <source>
        <dbReference type="SAM" id="MobiDB-lite"/>
    </source>
</evidence>
<dbReference type="EMBL" id="CP011267">
    <property type="protein sequence ID" value="AKG91460.1"/>
    <property type="molecule type" value="Genomic_DNA"/>
</dbReference>
<organism evidence="2 3">
    <name type="scientific">Geoglobus ahangari</name>
    <dbReference type="NCBI Taxonomy" id="113653"/>
    <lineage>
        <taxon>Archaea</taxon>
        <taxon>Methanobacteriati</taxon>
        <taxon>Methanobacteriota</taxon>
        <taxon>Archaeoglobi</taxon>
        <taxon>Archaeoglobales</taxon>
        <taxon>Archaeoglobaceae</taxon>
        <taxon>Geoglobus</taxon>
    </lineage>
</organism>
<dbReference type="STRING" id="113653.GAH_01235"/>
<dbReference type="RefSeq" id="WP_048095367.1">
    <property type="nucleotide sequence ID" value="NZ_CP011267.1"/>
</dbReference>
<name>A0A0F7IFB2_9EURY</name>
<dbReference type="KEGG" id="gah:GAH_01235"/>
<proteinExistence type="predicted"/>
<dbReference type="SUPFAM" id="SSF48695">
    <property type="entry name" value="Multiheme cytochromes"/>
    <property type="match status" value="1"/>
</dbReference>
<dbReference type="InterPro" id="IPR036280">
    <property type="entry name" value="Multihaem_cyt_sf"/>
</dbReference>
<dbReference type="GeneID" id="54850422"/>
<dbReference type="PROSITE" id="PS51257">
    <property type="entry name" value="PROKAR_LIPOPROTEIN"/>
    <property type="match status" value="1"/>
</dbReference>
<gene>
    <name evidence="2" type="ORF">GAH_01235</name>
</gene>
<accession>A0A0F7IFB2</accession>
<dbReference type="HOGENOM" id="CLU_1393534_0_0_2"/>
<feature type="compositionally biased region" description="Basic and acidic residues" evidence="1">
    <location>
        <begin position="24"/>
        <end position="43"/>
    </location>
</feature>